<keyword evidence="3" id="KW-1185">Reference proteome</keyword>
<dbReference type="Proteomes" id="UP000823941">
    <property type="component" value="Unassembled WGS sequence"/>
</dbReference>
<keyword evidence="1" id="KW-1133">Transmembrane helix</keyword>
<keyword evidence="1" id="KW-0472">Membrane</keyword>
<sequence>MCEGSMGLQGHATGCPATNGATGSAVAAGCPVTNDSGGSAGAAAATMNLWRARGGGKGRPRRVVGGAAGAMPAGAVGEGAAGAVTVVGAVVAPLALGLFNLRGDYFN</sequence>
<evidence type="ECO:0000256" key="1">
    <source>
        <dbReference type="SAM" id="Phobius"/>
    </source>
</evidence>
<proteinExistence type="predicted"/>
<organism evidence="2 3">
    <name type="scientific">Plutella xylostella</name>
    <name type="common">Diamondback moth</name>
    <name type="synonym">Plutella maculipennis</name>
    <dbReference type="NCBI Taxonomy" id="51655"/>
    <lineage>
        <taxon>Eukaryota</taxon>
        <taxon>Metazoa</taxon>
        <taxon>Ecdysozoa</taxon>
        <taxon>Arthropoda</taxon>
        <taxon>Hexapoda</taxon>
        <taxon>Insecta</taxon>
        <taxon>Pterygota</taxon>
        <taxon>Neoptera</taxon>
        <taxon>Endopterygota</taxon>
        <taxon>Lepidoptera</taxon>
        <taxon>Glossata</taxon>
        <taxon>Ditrysia</taxon>
        <taxon>Yponomeutoidea</taxon>
        <taxon>Plutellidae</taxon>
        <taxon>Plutella</taxon>
    </lineage>
</organism>
<accession>A0ABQ7PTV8</accession>
<evidence type="ECO:0000313" key="3">
    <source>
        <dbReference type="Proteomes" id="UP000823941"/>
    </source>
</evidence>
<dbReference type="EMBL" id="JAHIBW010000032">
    <property type="protein sequence ID" value="KAG7295073.1"/>
    <property type="molecule type" value="Genomic_DNA"/>
</dbReference>
<keyword evidence="1" id="KW-0812">Transmembrane</keyword>
<reference evidence="2 3" key="1">
    <citation type="submission" date="2021-06" db="EMBL/GenBank/DDBJ databases">
        <title>A haploid diamondback moth (Plutella xylostella L.) genome assembly resolves 31 chromosomes and identifies a diamide resistance mutation.</title>
        <authorList>
            <person name="Ward C.M."/>
            <person name="Perry K.D."/>
            <person name="Baker G."/>
            <person name="Powis K."/>
            <person name="Heckel D.G."/>
            <person name="Baxter S.W."/>
        </authorList>
    </citation>
    <scope>NUCLEOTIDE SEQUENCE [LARGE SCALE GENOMIC DNA]</scope>
    <source>
        <strain evidence="2 3">LV</strain>
        <tissue evidence="2">Single pupa</tissue>
    </source>
</reference>
<protein>
    <submittedName>
        <fullName evidence="2">Uncharacterized protein</fullName>
    </submittedName>
</protein>
<name>A0ABQ7PTV8_PLUXY</name>
<feature type="transmembrane region" description="Helical" evidence="1">
    <location>
        <begin position="80"/>
        <end position="101"/>
    </location>
</feature>
<comment type="caution">
    <text evidence="2">The sequence shown here is derived from an EMBL/GenBank/DDBJ whole genome shotgun (WGS) entry which is preliminary data.</text>
</comment>
<evidence type="ECO:0000313" key="2">
    <source>
        <dbReference type="EMBL" id="KAG7295073.1"/>
    </source>
</evidence>
<gene>
    <name evidence="2" type="ORF">JYU34_022542</name>
</gene>